<dbReference type="AlphaFoldDB" id="A0A5B8L3C6"/>
<dbReference type="Pfam" id="PF01758">
    <property type="entry name" value="SBF"/>
    <property type="match status" value="1"/>
</dbReference>
<reference evidence="6" key="1">
    <citation type="submission" date="2020-04" db="EMBL/GenBank/DDBJ databases">
        <title>Nitratireductor sp. nov. isolated from mangrove soil.</title>
        <authorList>
            <person name="Ye Y."/>
        </authorList>
    </citation>
    <scope>NUCLEOTIDE SEQUENCE</scope>
    <source>
        <strain evidence="6">SY7</strain>
    </source>
</reference>
<feature type="transmembrane region" description="Helical" evidence="5">
    <location>
        <begin position="6"/>
        <end position="26"/>
    </location>
</feature>
<evidence type="ECO:0000256" key="5">
    <source>
        <dbReference type="SAM" id="Phobius"/>
    </source>
</evidence>
<keyword evidence="3 5" id="KW-1133">Transmembrane helix</keyword>
<feature type="transmembrane region" description="Helical" evidence="5">
    <location>
        <begin position="264"/>
        <end position="281"/>
    </location>
</feature>
<evidence type="ECO:0000256" key="2">
    <source>
        <dbReference type="ARBA" id="ARBA00022692"/>
    </source>
</evidence>
<dbReference type="EMBL" id="CP042301">
    <property type="protein sequence ID" value="QDZ02319.1"/>
    <property type="molecule type" value="Genomic_DNA"/>
</dbReference>
<organism evidence="6 7">
    <name type="scientific">Nitratireductor mangrovi</name>
    <dbReference type="NCBI Taxonomy" id="2599600"/>
    <lineage>
        <taxon>Bacteria</taxon>
        <taxon>Pseudomonadati</taxon>
        <taxon>Pseudomonadota</taxon>
        <taxon>Alphaproteobacteria</taxon>
        <taxon>Hyphomicrobiales</taxon>
        <taxon>Phyllobacteriaceae</taxon>
        <taxon>Nitratireductor</taxon>
    </lineage>
</organism>
<proteinExistence type="predicted"/>
<feature type="transmembrane region" description="Helical" evidence="5">
    <location>
        <begin position="174"/>
        <end position="192"/>
    </location>
</feature>
<name>A0A5B8L3C6_9HYPH</name>
<feature type="transmembrane region" description="Helical" evidence="5">
    <location>
        <begin position="198"/>
        <end position="223"/>
    </location>
</feature>
<dbReference type="OrthoDB" id="9806785at2"/>
<dbReference type="KEGG" id="niy:FQ775_19120"/>
<dbReference type="PANTHER" id="PTHR10361">
    <property type="entry name" value="SODIUM-BILE ACID COTRANSPORTER"/>
    <property type="match status" value="1"/>
</dbReference>
<keyword evidence="4 5" id="KW-0472">Membrane</keyword>
<keyword evidence="2 5" id="KW-0812">Transmembrane</keyword>
<feature type="transmembrane region" description="Helical" evidence="5">
    <location>
        <begin position="38"/>
        <end position="61"/>
    </location>
</feature>
<accession>A0A5B8L3C6</accession>
<evidence type="ECO:0000256" key="1">
    <source>
        <dbReference type="ARBA" id="ARBA00004141"/>
    </source>
</evidence>
<dbReference type="Proteomes" id="UP000321389">
    <property type="component" value="Chromosome"/>
</dbReference>
<evidence type="ECO:0000256" key="4">
    <source>
        <dbReference type="ARBA" id="ARBA00023136"/>
    </source>
</evidence>
<sequence length="300" mass="31178">MSLTITLFLPVVLVVIMFSLGLGLVADDFARLGRNPKAFAVGLLVQFLLIPLTAYVVAMTFALTPDMALGLMILSLCPGGPTANLMTRFSHGDVALSISLNGISTLAAVVTMPLLATFFVKHFLGAEAPEIQVTSLGLSMFAMTTIPVAAGMLVRRFAPGLTEILDPAIRKLSVLLLVAIVSAAIMVNWQIFLATLPVLGPSVVALAVMLLAGGLAVSALTGLETAQATAISTDAGIQNAALGITVGALIAGPDAVVPVYSVPSGVYGVTMYLIVVPFMFWRRSLALANMASQPTMRHAA</sequence>
<feature type="transmembrane region" description="Helical" evidence="5">
    <location>
        <begin position="67"/>
        <end position="86"/>
    </location>
</feature>
<dbReference type="InterPro" id="IPR004710">
    <property type="entry name" value="Bilac:Na_transpt"/>
</dbReference>
<dbReference type="InterPro" id="IPR038770">
    <property type="entry name" value="Na+/solute_symporter_sf"/>
</dbReference>
<dbReference type="Gene3D" id="1.20.1530.20">
    <property type="match status" value="1"/>
</dbReference>
<keyword evidence="7" id="KW-1185">Reference proteome</keyword>
<feature type="transmembrane region" description="Helical" evidence="5">
    <location>
        <begin position="235"/>
        <end position="252"/>
    </location>
</feature>
<evidence type="ECO:0000313" key="6">
    <source>
        <dbReference type="EMBL" id="QDZ02319.1"/>
    </source>
</evidence>
<comment type="subcellular location">
    <subcellularLocation>
        <location evidence="1">Membrane</location>
        <topology evidence="1">Multi-pass membrane protein</topology>
    </subcellularLocation>
</comment>
<evidence type="ECO:0000313" key="7">
    <source>
        <dbReference type="Proteomes" id="UP000321389"/>
    </source>
</evidence>
<dbReference type="PANTHER" id="PTHR10361:SF24">
    <property type="entry name" value="P3 PROTEIN"/>
    <property type="match status" value="1"/>
</dbReference>
<protein>
    <submittedName>
        <fullName evidence="6">Bile acid:sodium symporter family protein</fullName>
    </submittedName>
</protein>
<dbReference type="RefSeq" id="WP_146300957.1">
    <property type="nucleotide sequence ID" value="NZ_CP042301.2"/>
</dbReference>
<feature type="transmembrane region" description="Helical" evidence="5">
    <location>
        <begin position="131"/>
        <end position="154"/>
    </location>
</feature>
<gene>
    <name evidence="6" type="ORF">FQ775_19120</name>
</gene>
<feature type="transmembrane region" description="Helical" evidence="5">
    <location>
        <begin position="98"/>
        <end position="119"/>
    </location>
</feature>
<evidence type="ECO:0000256" key="3">
    <source>
        <dbReference type="ARBA" id="ARBA00022989"/>
    </source>
</evidence>
<dbReference type="InterPro" id="IPR002657">
    <property type="entry name" value="BilAc:Na_symport/Acr3"/>
</dbReference>
<dbReference type="GO" id="GO:0016020">
    <property type="term" value="C:membrane"/>
    <property type="evidence" value="ECO:0007669"/>
    <property type="project" value="UniProtKB-SubCell"/>
</dbReference>